<dbReference type="PATRIC" id="fig|1619039.3.peg.55"/>
<gene>
    <name evidence="3" type="ORF">UV20_C0001G0054</name>
</gene>
<dbReference type="Proteomes" id="UP000034837">
    <property type="component" value="Unassembled WGS sequence"/>
</dbReference>
<proteinExistence type="predicted"/>
<evidence type="ECO:0000259" key="2">
    <source>
        <dbReference type="Pfam" id="PF16363"/>
    </source>
</evidence>
<evidence type="ECO:0000313" key="4">
    <source>
        <dbReference type="Proteomes" id="UP000034837"/>
    </source>
</evidence>
<comment type="caution">
    <text evidence="3">The sequence shown here is derived from an EMBL/GenBank/DDBJ whole genome shotgun (WGS) entry which is preliminary data.</text>
</comment>
<dbReference type="PANTHER" id="PTHR43574">
    <property type="entry name" value="EPIMERASE-RELATED"/>
    <property type="match status" value="1"/>
</dbReference>
<keyword evidence="1" id="KW-0520">NAD</keyword>
<dbReference type="Pfam" id="PF16363">
    <property type="entry name" value="GDP_Man_Dehyd"/>
    <property type="match status" value="1"/>
</dbReference>
<dbReference type="EMBL" id="LCDO01000001">
    <property type="protein sequence ID" value="KKS57414.1"/>
    <property type="molecule type" value="Genomic_DNA"/>
</dbReference>
<dbReference type="InterPro" id="IPR036291">
    <property type="entry name" value="NAD(P)-bd_dom_sf"/>
</dbReference>
<organism evidence="3 4">
    <name type="scientific">Candidatus Magasanikbacteria bacterium GW2011_GWA2_42_32</name>
    <dbReference type="NCBI Taxonomy" id="1619039"/>
    <lineage>
        <taxon>Bacteria</taxon>
        <taxon>Candidatus Magasanikiibacteriota</taxon>
    </lineage>
</organism>
<evidence type="ECO:0000313" key="3">
    <source>
        <dbReference type="EMBL" id="KKS57414.1"/>
    </source>
</evidence>
<dbReference type="InterPro" id="IPR016040">
    <property type="entry name" value="NAD(P)-bd_dom"/>
</dbReference>
<dbReference type="PRINTS" id="PR01713">
    <property type="entry name" value="NUCEPIMERASE"/>
</dbReference>
<dbReference type="Gene3D" id="3.90.25.10">
    <property type="entry name" value="UDP-galactose 4-epimerase, domain 1"/>
    <property type="match status" value="1"/>
</dbReference>
<name>A0A0G1A8Z8_9BACT</name>
<sequence length="318" mass="35795">MKYLITGGAGFIGSHVAEALIWRGDEVVIIDNFNDYYSPLYKRRNIENFKNNPRAVVVEGDICDSKSINSIFEKNKVESVIHLAARAGVRPSIEDPLLYEKVNVGGTYLLFNSMRRYGVNKIVLASSSSVYGNQTKVPFSETDCVDFPISPYAATKKSCEEIAYTFNKIAGIKSVCLRFFTVYGERGRPDMAPWLFIESILNNQKIKVFGDGLVKRDYTYVGDVVEGILSALDKLNKFQCEIINLGNGKPIILKNFIETVERITGLKANQEILPQQLGDVFQTHADITKAQNLLGYQPKVSLEEGLSKFFIWYKKNIN</sequence>
<dbReference type="AlphaFoldDB" id="A0A0G1A8Z8"/>
<evidence type="ECO:0000256" key="1">
    <source>
        <dbReference type="ARBA" id="ARBA00023027"/>
    </source>
</evidence>
<accession>A0A0G1A8Z8</accession>
<dbReference type="SUPFAM" id="SSF51735">
    <property type="entry name" value="NAD(P)-binding Rossmann-fold domains"/>
    <property type="match status" value="1"/>
</dbReference>
<dbReference type="Gene3D" id="3.40.50.720">
    <property type="entry name" value="NAD(P)-binding Rossmann-like Domain"/>
    <property type="match status" value="1"/>
</dbReference>
<reference evidence="3 4" key="1">
    <citation type="journal article" date="2015" name="Nature">
        <title>rRNA introns, odd ribosomes, and small enigmatic genomes across a large radiation of phyla.</title>
        <authorList>
            <person name="Brown C.T."/>
            <person name="Hug L.A."/>
            <person name="Thomas B.C."/>
            <person name="Sharon I."/>
            <person name="Castelle C.J."/>
            <person name="Singh A."/>
            <person name="Wilkins M.J."/>
            <person name="Williams K.H."/>
            <person name="Banfield J.F."/>
        </authorList>
    </citation>
    <scope>NUCLEOTIDE SEQUENCE [LARGE SCALE GENOMIC DNA]</scope>
</reference>
<protein>
    <recommendedName>
        <fullName evidence="2">NAD(P)-binding domain-containing protein</fullName>
    </recommendedName>
</protein>
<feature type="domain" description="NAD(P)-binding" evidence="2">
    <location>
        <begin position="4"/>
        <end position="308"/>
    </location>
</feature>